<sequence length="714" mass="81978">MWQYPLKSSLRSSSALNSRYGVVRRGGWFTACRQGAERPIHSFRMMGKNTNAAQSTLPDSESQQRPRRFQKHTEQDTWNNSQRTVYNMNNISASHQMAYDANSVVTGYPSAPYTNRITTTLNPYMANNEMMPPQNPMNNTANFGWGSLYATPATSYQTSTTPVMQPQWLKMQSAQQMMMPQPMLGGFGSAQSSLTNTNGMHYQQTRHMSTQVSYAKQRRNHLDALRKKMRDYLAEKYRTDEFLKPVEWSPSTEDSDSNSLHPIDQIRRDMWLALPEKYKTDDLYQQFNPGRHYKTEPNTAETISVQSETHRLMLLVREAHIKEWRALPAEEKRQLAHTEPNVLETSEKRQYVRATSEPPKPVLSAPNATSSKDENSTSVIKYIHNKLEPPMTPLPLTSYLEQAAKEPLDLHFMQPLLVILDLNGTLLYRKRKAFPPKFIRRPALDYFLERLTSRHMVMVWSSSRRDTVDAICDEIFSTVQKQKLDPEQFNNKVQVYKVLEKVWADKNIQAKFPTKKSRAGKAAFNSLRYAPGLDEQTEMTGFMNKRWDQSNTVLIDDSTLKAAANPYNIIQVPEFTNVPNKNDQTVLKELLLKIRVLAKSNDVSRRLRSLGPEGIQLRREDILASFSEQSESEAEIIKQHEKQGKEQGEQGEKVVGSTEVFETENQIVPISLPPGAKKERGKADKDKVARRKARKLEKKLLRASFPEPSLENRI</sequence>
<evidence type="ECO:0000259" key="2">
    <source>
        <dbReference type="PROSITE" id="PS50969"/>
    </source>
</evidence>
<dbReference type="AlphaFoldDB" id="A0A093VU36"/>
<evidence type="ECO:0000313" key="3">
    <source>
        <dbReference type="EMBL" id="KFX50151.1"/>
    </source>
</evidence>
<comment type="caution">
    <text evidence="3">The sequence shown here is derived from an EMBL/GenBank/DDBJ whole genome shotgun (WGS) entry which is preliminary data.</text>
</comment>
<name>A0A093VU36_TALMA</name>
<dbReference type="InterPro" id="IPR004274">
    <property type="entry name" value="FCP1_dom"/>
</dbReference>
<dbReference type="eggNOG" id="KOG1605">
    <property type="taxonomic scope" value="Eukaryota"/>
</dbReference>
<dbReference type="PROSITE" id="PS50969">
    <property type="entry name" value="FCP1"/>
    <property type="match status" value="1"/>
</dbReference>
<dbReference type="EMBL" id="JPOX01000008">
    <property type="protein sequence ID" value="KFX50151.1"/>
    <property type="molecule type" value="Genomic_DNA"/>
</dbReference>
<dbReference type="Pfam" id="PF03031">
    <property type="entry name" value="NIF"/>
    <property type="match status" value="2"/>
</dbReference>
<dbReference type="SUPFAM" id="SSF56784">
    <property type="entry name" value="HAD-like"/>
    <property type="match status" value="1"/>
</dbReference>
<feature type="compositionally biased region" description="Basic and acidic residues" evidence="1">
    <location>
        <begin position="676"/>
        <end position="687"/>
    </location>
</feature>
<feature type="domain" description="FCP1 homology" evidence="2">
    <location>
        <begin position="411"/>
        <end position="597"/>
    </location>
</feature>
<accession>A0A093VU36</accession>
<organism evidence="3">
    <name type="scientific">Talaromyces marneffei PM1</name>
    <dbReference type="NCBI Taxonomy" id="1077442"/>
    <lineage>
        <taxon>Eukaryota</taxon>
        <taxon>Fungi</taxon>
        <taxon>Dikarya</taxon>
        <taxon>Ascomycota</taxon>
        <taxon>Pezizomycotina</taxon>
        <taxon>Eurotiomycetes</taxon>
        <taxon>Eurotiomycetidae</taxon>
        <taxon>Eurotiales</taxon>
        <taxon>Trichocomaceae</taxon>
        <taxon>Talaromyces</taxon>
        <taxon>Talaromyces sect. Talaromyces</taxon>
    </lineage>
</organism>
<feature type="region of interest" description="Disordered" evidence="1">
    <location>
        <begin position="634"/>
        <end position="691"/>
    </location>
</feature>
<dbReference type="InterPro" id="IPR050365">
    <property type="entry name" value="TIM50"/>
</dbReference>
<reference evidence="3" key="1">
    <citation type="journal article" date="2014" name="PLoS Genet.">
        <title>Signature Gene Expression Reveals Novel Clues to the Molecular Mechanisms of Dimorphic Transition in Penicillium marneffei.</title>
        <authorList>
            <person name="Yang E."/>
            <person name="Wang G."/>
            <person name="Cai J."/>
            <person name="Woo P.C."/>
            <person name="Lau S.K."/>
            <person name="Yuen K.-Y."/>
            <person name="Chow W.-N."/>
            <person name="Lin X."/>
        </authorList>
    </citation>
    <scope>NUCLEOTIDE SEQUENCE [LARGE SCALE GENOMIC DNA]</scope>
    <source>
        <strain evidence="3">PM1</strain>
    </source>
</reference>
<protein>
    <submittedName>
        <fullName evidence="3">Putative FCP1 likey domain-containing protein</fullName>
    </submittedName>
</protein>
<gene>
    <name evidence="3" type="ORF">GQ26_0082980</name>
</gene>
<dbReference type="SMART" id="SM00577">
    <property type="entry name" value="CPDc"/>
    <property type="match status" value="1"/>
</dbReference>
<feature type="compositionally biased region" description="Polar residues" evidence="1">
    <location>
        <begin position="52"/>
        <end position="63"/>
    </location>
</feature>
<feature type="region of interest" description="Disordered" evidence="1">
    <location>
        <begin position="347"/>
        <end position="375"/>
    </location>
</feature>
<feature type="compositionally biased region" description="Basic and acidic residues" evidence="1">
    <location>
        <begin position="635"/>
        <end position="652"/>
    </location>
</feature>
<evidence type="ECO:0000256" key="1">
    <source>
        <dbReference type="SAM" id="MobiDB-lite"/>
    </source>
</evidence>
<dbReference type="Gene3D" id="3.40.50.1000">
    <property type="entry name" value="HAD superfamily/HAD-like"/>
    <property type="match status" value="1"/>
</dbReference>
<proteinExistence type="predicted"/>
<feature type="region of interest" description="Disordered" evidence="1">
    <location>
        <begin position="52"/>
        <end position="78"/>
    </location>
</feature>
<dbReference type="InterPro" id="IPR036412">
    <property type="entry name" value="HAD-like_sf"/>
</dbReference>
<dbReference type="InterPro" id="IPR023214">
    <property type="entry name" value="HAD_sf"/>
</dbReference>
<dbReference type="PANTHER" id="PTHR12210">
    <property type="entry name" value="DULLARD PROTEIN PHOSPHATASE"/>
    <property type="match status" value="1"/>
</dbReference>